<keyword evidence="3" id="KW-0395">Inflammatory response</keyword>
<dbReference type="GO" id="GO:0005737">
    <property type="term" value="C:cytoplasm"/>
    <property type="evidence" value="ECO:0007669"/>
    <property type="project" value="UniProtKB-SubCell"/>
</dbReference>
<dbReference type="PANTHER" id="PTHR15079:SF3">
    <property type="entry name" value="MYELOID DIFFERENTIATION PRIMARY RESPONSE PROTEIN MYD88"/>
    <property type="match status" value="1"/>
</dbReference>
<feature type="compositionally biased region" description="Basic and acidic residues" evidence="4">
    <location>
        <begin position="124"/>
        <end position="135"/>
    </location>
</feature>
<feature type="compositionally biased region" description="Polar residues" evidence="4">
    <location>
        <begin position="527"/>
        <end position="551"/>
    </location>
</feature>
<dbReference type="Gene3D" id="3.40.50.10140">
    <property type="entry name" value="Toll/interleukin-1 receptor homology (TIR) domain"/>
    <property type="match status" value="1"/>
</dbReference>
<dbReference type="Proteomes" id="UP001186944">
    <property type="component" value="Unassembled WGS sequence"/>
</dbReference>
<evidence type="ECO:0000313" key="7">
    <source>
        <dbReference type="EMBL" id="KAK3106253.1"/>
    </source>
</evidence>
<comment type="subcellular location">
    <subcellularLocation>
        <location evidence="1">Cytoplasm</location>
    </subcellularLocation>
</comment>
<proteinExistence type="predicted"/>
<name>A0AA89CCS9_PINIB</name>
<dbReference type="Pfam" id="PF00531">
    <property type="entry name" value="Death"/>
    <property type="match status" value="1"/>
</dbReference>
<dbReference type="GO" id="GO:0043123">
    <property type="term" value="P:positive regulation of canonical NF-kappaB signal transduction"/>
    <property type="evidence" value="ECO:0007669"/>
    <property type="project" value="InterPro"/>
</dbReference>
<comment type="caution">
    <text evidence="7">The sequence shown here is derived from an EMBL/GenBank/DDBJ whole genome shotgun (WGS) entry which is preliminary data.</text>
</comment>
<dbReference type="EMBL" id="VSWD01000003">
    <property type="protein sequence ID" value="KAK3106253.1"/>
    <property type="molecule type" value="Genomic_DNA"/>
</dbReference>
<feature type="region of interest" description="Disordered" evidence="4">
    <location>
        <begin position="124"/>
        <end position="160"/>
    </location>
</feature>
<accession>A0AA89CCS9</accession>
<evidence type="ECO:0000256" key="3">
    <source>
        <dbReference type="ARBA" id="ARBA00023198"/>
    </source>
</evidence>
<evidence type="ECO:0000256" key="2">
    <source>
        <dbReference type="ARBA" id="ARBA00022490"/>
    </source>
</evidence>
<dbReference type="InterPro" id="IPR000488">
    <property type="entry name" value="Death_dom"/>
</dbReference>
<protein>
    <recommendedName>
        <fullName evidence="9">Myeloid differentiation primary response protein MyD88</fullName>
    </recommendedName>
</protein>
<feature type="compositionally biased region" description="Polar residues" evidence="4">
    <location>
        <begin position="136"/>
        <end position="157"/>
    </location>
</feature>
<evidence type="ECO:0000256" key="4">
    <source>
        <dbReference type="SAM" id="MobiDB-lite"/>
    </source>
</evidence>
<dbReference type="GO" id="GO:0070976">
    <property type="term" value="F:TIR domain binding"/>
    <property type="evidence" value="ECO:0007669"/>
    <property type="project" value="InterPro"/>
</dbReference>
<keyword evidence="8" id="KW-1185">Reference proteome</keyword>
<evidence type="ECO:0000256" key="1">
    <source>
        <dbReference type="ARBA" id="ARBA00004496"/>
    </source>
</evidence>
<evidence type="ECO:0000259" key="6">
    <source>
        <dbReference type="PROSITE" id="PS50104"/>
    </source>
</evidence>
<dbReference type="PROSITE" id="PS50104">
    <property type="entry name" value="TIR"/>
    <property type="match status" value="1"/>
</dbReference>
<sequence>MGEGVELPEGYGCLPLTVLGHATHRLLTMYLDPAVDIATDEGLTPDVYGLAELAGFDAVFTRYLDTRTDKTKTVLQSWAVKPGATLGKLLTSLIRLERHDCLTEIKDAIVRDVKKWMQGTTKELNTDCEPKDKNSNRNGSVQNHTSHPSTHAQNEDSFLTPDDVESGQETYYVACICCADGDLDIAHKIVQRFSPEAKFFIPQEQLLIGKYEYETTAEIIEDRCNSRLVVIMSRDYVNSPAAIFSTQFVKTIDPDARRRKIIPIIKDEDVTYPRVLRGINAIKFRRLKYSDMFWKLLSTSLSISLSTSNKSHNSSCESFDACPVQEPKKSVMNDTSIDTKGKSLLSLDQNVTDRKEINPQGSFCANIGPKIVSQISYEENDIEIHGRNFLTQMSRDDNACSERLRSCSVDSNGSIIDNAEVPSYDTVSQIKRNIQQEDKITKCDSEKISNLPSNECCHSNSEEKTVIQNTENPAKSKTTNKKFITKFLRTFNWKSKGSKKDKQQELTSPCSLPVTIDKVPSHHANGKTRSNSMSAFSHSENPPFENTSRDSANYPRVDRSLSSNTQVSWNLSSDKFNIIQNEYSSTALQHVKPDK</sequence>
<dbReference type="SUPFAM" id="SSF47986">
    <property type="entry name" value="DEATH domain"/>
    <property type="match status" value="1"/>
</dbReference>
<dbReference type="InterPro" id="IPR035897">
    <property type="entry name" value="Toll_tir_struct_dom_sf"/>
</dbReference>
<feature type="domain" description="TIR" evidence="6">
    <location>
        <begin position="170"/>
        <end position="301"/>
    </location>
</feature>
<feature type="domain" description="Death" evidence="5">
    <location>
        <begin position="69"/>
        <end position="109"/>
    </location>
</feature>
<dbReference type="Pfam" id="PF13676">
    <property type="entry name" value="TIR_2"/>
    <property type="match status" value="1"/>
</dbReference>
<evidence type="ECO:0000313" key="8">
    <source>
        <dbReference type="Proteomes" id="UP001186944"/>
    </source>
</evidence>
<evidence type="ECO:0000259" key="5">
    <source>
        <dbReference type="PROSITE" id="PS50017"/>
    </source>
</evidence>
<keyword evidence="2" id="KW-0963">Cytoplasm</keyword>
<dbReference type="GO" id="GO:0002755">
    <property type="term" value="P:MyD88-dependent toll-like receptor signaling pathway"/>
    <property type="evidence" value="ECO:0007669"/>
    <property type="project" value="InterPro"/>
</dbReference>
<dbReference type="InterPro" id="IPR017281">
    <property type="entry name" value="Myelin_different_resp_MyD88"/>
</dbReference>
<dbReference type="PROSITE" id="PS50017">
    <property type="entry name" value="DEATH_DOMAIN"/>
    <property type="match status" value="1"/>
</dbReference>
<organism evidence="7 8">
    <name type="scientific">Pinctada imbricata</name>
    <name type="common">Atlantic pearl-oyster</name>
    <name type="synonym">Pinctada martensii</name>
    <dbReference type="NCBI Taxonomy" id="66713"/>
    <lineage>
        <taxon>Eukaryota</taxon>
        <taxon>Metazoa</taxon>
        <taxon>Spiralia</taxon>
        <taxon>Lophotrochozoa</taxon>
        <taxon>Mollusca</taxon>
        <taxon>Bivalvia</taxon>
        <taxon>Autobranchia</taxon>
        <taxon>Pteriomorphia</taxon>
        <taxon>Pterioida</taxon>
        <taxon>Pterioidea</taxon>
        <taxon>Pteriidae</taxon>
        <taxon>Pinctada</taxon>
    </lineage>
</organism>
<dbReference type="InterPro" id="IPR000157">
    <property type="entry name" value="TIR_dom"/>
</dbReference>
<reference evidence="7" key="1">
    <citation type="submission" date="2019-08" db="EMBL/GenBank/DDBJ databases">
        <title>The improved chromosome-level genome for the pearl oyster Pinctada fucata martensii using PacBio sequencing and Hi-C.</title>
        <authorList>
            <person name="Zheng Z."/>
        </authorList>
    </citation>
    <scope>NUCLEOTIDE SEQUENCE</scope>
    <source>
        <strain evidence="7">ZZ-2019</strain>
        <tissue evidence="7">Adductor muscle</tissue>
    </source>
</reference>
<dbReference type="AlphaFoldDB" id="A0AA89CCS9"/>
<dbReference type="SUPFAM" id="SSF52200">
    <property type="entry name" value="Toll/Interleukin receptor TIR domain"/>
    <property type="match status" value="1"/>
</dbReference>
<dbReference type="PANTHER" id="PTHR15079">
    <property type="entry name" value="MYD88"/>
    <property type="match status" value="1"/>
</dbReference>
<evidence type="ECO:0008006" key="9">
    <source>
        <dbReference type="Google" id="ProtNLM"/>
    </source>
</evidence>
<dbReference type="Gene3D" id="1.10.533.10">
    <property type="entry name" value="Death Domain, Fas"/>
    <property type="match status" value="1"/>
</dbReference>
<feature type="region of interest" description="Disordered" evidence="4">
    <location>
        <begin position="495"/>
        <end position="563"/>
    </location>
</feature>
<gene>
    <name evidence="7" type="ORF">FSP39_016046</name>
</gene>
<dbReference type="InterPro" id="IPR011029">
    <property type="entry name" value="DEATH-like_dom_sf"/>
</dbReference>